<dbReference type="SMART" id="SM01133">
    <property type="entry name" value="DeoC"/>
    <property type="match status" value="1"/>
</dbReference>
<dbReference type="NCBIfam" id="TIGR00126">
    <property type="entry name" value="deoC"/>
    <property type="match status" value="1"/>
</dbReference>
<reference evidence="4" key="1">
    <citation type="submission" date="2020-08" db="EMBL/GenBank/DDBJ databases">
        <title>Genome public.</title>
        <authorList>
            <person name="Liu C."/>
            <person name="Sun Q."/>
        </authorList>
    </citation>
    <scope>NUCLEOTIDE SEQUENCE</scope>
    <source>
        <strain evidence="4">BX21</strain>
    </source>
</reference>
<dbReference type="InterPro" id="IPR002915">
    <property type="entry name" value="DeoC/FbaB/LacD_aldolase"/>
</dbReference>
<evidence type="ECO:0000313" key="5">
    <source>
        <dbReference type="Proteomes" id="UP000601171"/>
    </source>
</evidence>
<dbReference type="SUPFAM" id="SSF51569">
    <property type="entry name" value="Aldolase"/>
    <property type="match status" value="1"/>
</dbReference>
<dbReference type="AlphaFoldDB" id="A0A926ESI0"/>
<dbReference type="InterPro" id="IPR013785">
    <property type="entry name" value="Aldolase_TIM"/>
</dbReference>
<gene>
    <name evidence="4" type="primary">deoC</name>
    <name evidence="4" type="ORF">H8707_12135</name>
</gene>
<keyword evidence="4" id="KW-0456">Lyase</keyword>
<organism evidence="4 5">
    <name type="scientific">Paratissierella segnis</name>
    <dbReference type="NCBI Taxonomy" id="2763679"/>
    <lineage>
        <taxon>Bacteria</taxon>
        <taxon>Bacillati</taxon>
        <taxon>Bacillota</taxon>
        <taxon>Tissierellia</taxon>
        <taxon>Tissierellales</taxon>
        <taxon>Tissierellaceae</taxon>
        <taxon>Paratissierella</taxon>
    </lineage>
</organism>
<dbReference type="Proteomes" id="UP000601171">
    <property type="component" value="Unassembled WGS sequence"/>
</dbReference>
<proteinExistence type="predicted"/>
<evidence type="ECO:0000256" key="3">
    <source>
        <dbReference type="NCBIfam" id="TIGR00126"/>
    </source>
</evidence>
<name>A0A926ESI0_9FIRM</name>
<keyword evidence="1" id="KW-0963">Cytoplasm</keyword>
<evidence type="ECO:0000256" key="1">
    <source>
        <dbReference type="ARBA" id="ARBA00022490"/>
    </source>
</evidence>
<accession>A0A926ESI0</accession>
<dbReference type="PANTHER" id="PTHR10889:SF1">
    <property type="entry name" value="DEOXYRIBOSE-PHOSPHATE ALDOLASE"/>
    <property type="match status" value="1"/>
</dbReference>
<dbReference type="EMBL" id="JACRTG010000029">
    <property type="protein sequence ID" value="MBC8588963.1"/>
    <property type="molecule type" value="Genomic_DNA"/>
</dbReference>
<dbReference type="EC" id="4.1.2.4" evidence="3"/>
<evidence type="ECO:0000256" key="2">
    <source>
        <dbReference type="ARBA" id="ARBA00023270"/>
    </source>
</evidence>
<dbReference type="Gene3D" id="3.20.20.70">
    <property type="entry name" value="Aldolase class I"/>
    <property type="match status" value="1"/>
</dbReference>
<dbReference type="PANTHER" id="PTHR10889">
    <property type="entry name" value="DEOXYRIBOSE-PHOSPHATE ALDOLASE"/>
    <property type="match status" value="1"/>
</dbReference>
<keyword evidence="5" id="KW-1185">Reference proteome</keyword>
<dbReference type="Pfam" id="PF01791">
    <property type="entry name" value="DeoC"/>
    <property type="match status" value="1"/>
</dbReference>
<dbReference type="GO" id="GO:0016052">
    <property type="term" value="P:carbohydrate catabolic process"/>
    <property type="evidence" value="ECO:0007669"/>
    <property type="project" value="TreeGrafter"/>
</dbReference>
<dbReference type="GO" id="GO:0005737">
    <property type="term" value="C:cytoplasm"/>
    <property type="evidence" value="ECO:0007669"/>
    <property type="project" value="InterPro"/>
</dbReference>
<evidence type="ECO:0000313" key="4">
    <source>
        <dbReference type="EMBL" id="MBC8588963.1"/>
    </source>
</evidence>
<comment type="caution">
    <text evidence="4">The sequence shown here is derived from an EMBL/GenBank/DDBJ whole genome shotgun (WGS) entry which is preliminary data.</text>
</comment>
<dbReference type="GO" id="GO:0009264">
    <property type="term" value="P:deoxyribonucleotide catabolic process"/>
    <property type="evidence" value="ECO:0007669"/>
    <property type="project" value="UniProtKB-UniRule"/>
</dbReference>
<dbReference type="InterPro" id="IPR011343">
    <property type="entry name" value="DeoC"/>
</dbReference>
<dbReference type="GO" id="GO:0004139">
    <property type="term" value="F:deoxyribose-phosphate aldolase activity"/>
    <property type="evidence" value="ECO:0007669"/>
    <property type="project" value="UniProtKB-UniRule"/>
</dbReference>
<protein>
    <recommendedName>
        <fullName evidence="3">Deoxyribose-phosphate aldolase</fullName>
        <ecNumber evidence="3">4.1.2.4</ecNumber>
    </recommendedName>
</protein>
<dbReference type="PIRSF" id="PIRSF001357">
    <property type="entry name" value="DeoC"/>
    <property type="match status" value="1"/>
</dbReference>
<keyword evidence="2" id="KW-0704">Schiff base</keyword>
<sequence>MNVTKYDVESIIDASLGATPAPTMTQVESFVRKTLNYNFKMTLTEPFFIKSNAEILHAAGKQLCSVISYPLGSMNHKSKVLQVQTALKDGADELDIAMDISAFKSKHYEKVKEDLKPCVEMMEGRICKLLYFASLLTEDEQLCACEIALELGIPFLKTNPGYGYSTTLDQVKLVKKHYGDDLKIMVSGGVRTKEDAIAFIEAGVSRIATSASFEIVDSL</sequence>